<gene>
    <name evidence="2" type="ORF">G6F64_013946</name>
</gene>
<dbReference type="PANTHER" id="PTHR47163">
    <property type="entry name" value="DDE_TNP_IS1595 DOMAIN-CONTAINING PROTEIN"/>
    <property type="match status" value="1"/>
</dbReference>
<name>A0A9P6WUE0_RHIOR</name>
<dbReference type="Proteomes" id="UP000716291">
    <property type="component" value="Unassembled WGS sequence"/>
</dbReference>
<sequence length="151" mass="16881">MTGLSLPTVRNIIKDICQVMEADLRIEDVQIGGVNSDGQPIVVEIDESKFGKRKYNKGKRVDGVWVVGGVERTPERKVFLLTVPNRNQNTLKLIIDTFVKDGSHVMVDCWKGYKGIDSDPSRNLIVETVNHSKTFRDPKTGACTNTIEACY</sequence>
<protein>
    <recommendedName>
        <fullName evidence="1">ISXO2-like transposase domain-containing protein</fullName>
    </recommendedName>
</protein>
<dbReference type="EMBL" id="JAANQT010006834">
    <property type="protein sequence ID" value="KAG1290245.1"/>
    <property type="molecule type" value="Genomic_DNA"/>
</dbReference>
<organism evidence="2 3">
    <name type="scientific">Rhizopus oryzae</name>
    <name type="common">Mucormycosis agent</name>
    <name type="synonym">Rhizopus arrhizus var. delemar</name>
    <dbReference type="NCBI Taxonomy" id="64495"/>
    <lineage>
        <taxon>Eukaryota</taxon>
        <taxon>Fungi</taxon>
        <taxon>Fungi incertae sedis</taxon>
        <taxon>Mucoromycota</taxon>
        <taxon>Mucoromycotina</taxon>
        <taxon>Mucoromycetes</taxon>
        <taxon>Mucorales</taxon>
        <taxon>Mucorineae</taxon>
        <taxon>Rhizopodaceae</taxon>
        <taxon>Rhizopus</taxon>
    </lineage>
</organism>
<dbReference type="AlphaFoldDB" id="A0A9P6WUE0"/>
<evidence type="ECO:0000259" key="1">
    <source>
        <dbReference type="SMART" id="SM01126"/>
    </source>
</evidence>
<dbReference type="Pfam" id="PF12762">
    <property type="entry name" value="DDE_Tnp_IS1595"/>
    <property type="match status" value="1"/>
</dbReference>
<evidence type="ECO:0000313" key="2">
    <source>
        <dbReference type="EMBL" id="KAG1290245.1"/>
    </source>
</evidence>
<dbReference type="PANTHER" id="PTHR47163:SF2">
    <property type="entry name" value="SI:DKEY-17M8.2"/>
    <property type="match status" value="1"/>
</dbReference>
<feature type="domain" description="ISXO2-like transposase" evidence="1">
    <location>
        <begin position="30"/>
        <end position="151"/>
    </location>
</feature>
<proteinExistence type="predicted"/>
<dbReference type="SMART" id="SM01126">
    <property type="entry name" value="DDE_Tnp_IS1595"/>
    <property type="match status" value="1"/>
</dbReference>
<dbReference type="InterPro" id="IPR024445">
    <property type="entry name" value="Tnp_ISXO2-like"/>
</dbReference>
<accession>A0A9P6WUE0</accession>
<dbReference type="InterPro" id="IPR053164">
    <property type="entry name" value="IS1016-like_transposase"/>
</dbReference>
<comment type="caution">
    <text evidence="2">The sequence shown here is derived from an EMBL/GenBank/DDBJ whole genome shotgun (WGS) entry which is preliminary data.</text>
</comment>
<evidence type="ECO:0000313" key="3">
    <source>
        <dbReference type="Proteomes" id="UP000716291"/>
    </source>
</evidence>
<keyword evidence="3" id="KW-1185">Reference proteome</keyword>
<reference evidence="2" key="1">
    <citation type="journal article" date="2020" name="Microb. Genom.">
        <title>Genetic diversity of clinical and environmental Mucorales isolates obtained from an investigation of mucormycosis cases among solid organ transplant recipients.</title>
        <authorList>
            <person name="Nguyen M.H."/>
            <person name="Kaul D."/>
            <person name="Muto C."/>
            <person name="Cheng S.J."/>
            <person name="Richter R.A."/>
            <person name="Bruno V.M."/>
            <person name="Liu G."/>
            <person name="Beyhan S."/>
            <person name="Sundermann A.J."/>
            <person name="Mounaud S."/>
            <person name="Pasculle A.W."/>
            <person name="Nierman W.C."/>
            <person name="Driscoll E."/>
            <person name="Cumbie R."/>
            <person name="Clancy C.J."/>
            <person name="Dupont C.L."/>
        </authorList>
    </citation>
    <scope>NUCLEOTIDE SEQUENCE</scope>
    <source>
        <strain evidence="2">GL11</strain>
    </source>
</reference>